<evidence type="ECO:0000313" key="5">
    <source>
        <dbReference type="Proteomes" id="UP000478052"/>
    </source>
</evidence>
<keyword evidence="5" id="KW-1185">Reference proteome</keyword>
<evidence type="ECO:0000259" key="3">
    <source>
        <dbReference type="Pfam" id="PF21789"/>
    </source>
</evidence>
<protein>
    <submittedName>
        <fullName evidence="4">THAP-type domain-containing protein</fullName>
    </submittedName>
</protein>
<evidence type="ECO:0000259" key="1">
    <source>
        <dbReference type="Pfam" id="PF21787"/>
    </source>
</evidence>
<name>A0A6G0VM67_APHCR</name>
<proteinExistence type="predicted"/>
<dbReference type="Pfam" id="PF21788">
    <property type="entry name" value="TNP-like_GBD"/>
    <property type="match status" value="1"/>
</dbReference>
<sequence>SKITGVDLAKLVVKAIMLLEDSGLQVVALTSDGASTNKTMYKMLGVSGKRADLKNYFQNPYDETRKVFVLCDAPHTTHPSQDCIKWDHYCQVFNNDSKNMLKICPKISRHHMELNNLTKMKVKYATQVFSKSMAVGIQFYRAQECTGLNDSLGTQEFTIKMNDMFDAMNRKFPAEGIRKNSKDLEVLNQSLHWLEEWEANLEKGLIEEKEFLTKNTCESLRITLKSTIDLVHYLLEECGFSYVLTSKLNQDSLEKFFGIIRQSSGPNDHPSTPTFLQLYRLLSIYSLVKPPKSGNCTVFAGIKETLKKMNSLQLKKTKHV</sequence>
<evidence type="ECO:0000259" key="2">
    <source>
        <dbReference type="Pfam" id="PF21788"/>
    </source>
</evidence>
<dbReference type="EMBL" id="VUJU01016127">
    <property type="protein sequence ID" value="KAF0690920.1"/>
    <property type="molecule type" value="Genomic_DNA"/>
</dbReference>
<feature type="domain" description="Transposable element P transposase-like RNase H" evidence="1">
    <location>
        <begin position="2"/>
        <end position="45"/>
    </location>
</feature>
<evidence type="ECO:0000313" key="4">
    <source>
        <dbReference type="EMBL" id="KAF0690920.1"/>
    </source>
</evidence>
<dbReference type="OrthoDB" id="6613714at2759"/>
<dbReference type="Proteomes" id="UP000478052">
    <property type="component" value="Unassembled WGS sequence"/>
</dbReference>
<dbReference type="InterPro" id="IPR048367">
    <property type="entry name" value="TNP-like_RNaseH_C"/>
</dbReference>
<organism evidence="4 5">
    <name type="scientific">Aphis craccivora</name>
    <name type="common">Cowpea aphid</name>
    <dbReference type="NCBI Taxonomy" id="307492"/>
    <lineage>
        <taxon>Eukaryota</taxon>
        <taxon>Metazoa</taxon>
        <taxon>Ecdysozoa</taxon>
        <taxon>Arthropoda</taxon>
        <taxon>Hexapoda</taxon>
        <taxon>Insecta</taxon>
        <taxon>Pterygota</taxon>
        <taxon>Neoptera</taxon>
        <taxon>Paraneoptera</taxon>
        <taxon>Hemiptera</taxon>
        <taxon>Sternorrhyncha</taxon>
        <taxon>Aphidomorpha</taxon>
        <taxon>Aphidoidea</taxon>
        <taxon>Aphididae</taxon>
        <taxon>Aphidini</taxon>
        <taxon>Aphis</taxon>
        <taxon>Aphis</taxon>
    </lineage>
</organism>
<dbReference type="PANTHER" id="PTHR48257:SF1">
    <property type="match status" value="1"/>
</dbReference>
<dbReference type="AlphaFoldDB" id="A0A6G0VM67"/>
<dbReference type="PANTHER" id="PTHR48257">
    <property type="match status" value="1"/>
</dbReference>
<feature type="domain" description="Transposable element P transposase-like RNase H C-terminal" evidence="3">
    <location>
        <begin position="246"/>
        <end position="280"/>
    </location>
</feature>
<dbReference type="InterPro" id="IPR048365">
    <property type="entry name" value="TNP-like_RNaseH_N"/>
</dbReference>
<dbReference type="Pfam" id="PF21787">
    <property type="entry name" value="TNP-like_RNaseH_N"/>
    <property type="match status" value="1"/>
</dbReference>
<accession>A0A6G0VM67</accession>
<dbReference type="InterPro" id="IPR048366">
    <property type="entry name" value="TNP-like_GBD"/>
</dbReference>
<feature type="domain" description="Transposable element P transposase-like GTP-binding insertion" evidence="2">
    <location>
        <begin position="78"/>
        <end position="172"/>
    </location>
</feature>
<comment type="caution">
    <text evidence="4">The sequence shown here is derived from an EMBL/GenBank/DDBJ whole genome shotgun (WGS) entry which is preliminary data.</text>
</comment>
<gene>
    <name evidence="4" type="ORF">FWK35_00034101</name>
</gene>
<dbReference type="Pfam" id="PF21789">
    <property type="entry name" value="TNP-like_RNaseH_C"/>
    <property type="match status" value="1"/>
</dbReference>
<feature type="non-terminal residue" evidence="4">
    <location>
        <position position="1"/>
    </location>
</feature>
<reference evidence="4 5" key="1">
    <citation type="submission" date="2019-08" db="EMBL/GenBank/DDBJ databases">
        <title>Whole genome of Aphis craccivora.</title>
        <authorList>
            <person name="Voronova N.V."/>
            <person name="Shulinski R.S."/>
            <person name="Bandarenka Y.V."/>
            <person name="Zhorov D.G."/>
            <person name="Warner D."/>
        </authorList>
    </citation>
    <scope>NUCLEOTIDE SEQUENCE [LARGE SCALE GENOMIC DNA]</scope>
    <source>
        <strain evidence="4">180601</strain>
        <tissue evidence="4">Whole Body</tissue>
    </source>
</reference>